<dbReference type="Pfam" id="PF13041">
    <property type="entry name" value="PPR_2"/>
    <property type="match status" value="1"/>
</dbReference>
<dbReference type="InterPro" id="IPR002885">
    <property type="entry name" value="PPR_rpt"/>
</dbReference>
<dbReference type="PANTHER" id="PTHR47447">
    <property type="entry name" value="OS03G0856100 PROTEIN"/>
    <property type="match status" value="1"/>
</dbReference>
<evidence type="ECO:0000256" key="2">
    <source>
        <dbReference type="PROSITE-ProRule" id="PRU00708"/>
    </source>
</evidence>
<protein>
    <recommendedName>
        <fullName evidence="6">Pentatricopeptide repeat-containing protein, chloroplastic</fullName>
    </recommendedName>
</protein>
<reference evidence="4" key="1">
    <citation type="submission" date="2021-02" db="EMBL/GenBank/DDBJ databases">
        <authorList>
            <person name="Dougan E. K."/>
            <person name="Rhodes N."/>
            <person name="Thang M."/>
            <person name="Chan C."/>
        </authorList>
    </citation>
    <scope>NUCLEOTIDE SEQUENCE</scope>
</reference>
<keyword evidence="3" id="KW-0732">Signal</keyword>
<keyword evidence="5" id="KW-1185">Reference proteome</keyword>
<feature type="non-terminal residue" evidence="4">
    <location>
        <position position="227"/>
    </location>
</feature>
<dbReference type="InterPro" id="IPR011990">
    <property type="entry name" value="TPR-like_helical_dom_sf"/>
</dbReference>
<name>A0A813EUS2_POLGL</name>
<organism evidence="4 5">
    <name type="scientific">Polarella glacialis</name>
    <name type="common">Dinoflagellate</name>
    <dbReference type="NCBI Taxonomy" id="89957"/>
    <lineage>
        <taxon>Eukaryota</taxon>
        <taxon>Sar</taxon>
        <taxon>Alveolata</taxon>
        <taxon>Dinophyceae</taxon>
        <taxon>Suessiales</taxon>
        <taxon>Suessiaceae</taxon>
        <taxon>Polarella</taxon>
    </lineage>
</organism>
<feature type="non-terminal residue" evidence="4">
    <location>
        <position position="1"/>
    </location>
</feature>
<proteinExistence type="predicted"/>
<feature type="repeat" description="PPR" evidence="2">
    <location>
        <begin position="94"/>
        <end position="128"/>
    </location>
</feature>
<dbReference type="AlphaFoldDB" id="A0A813EUS2"/>
<evidence type="ECO:0000313" key="4">
    <source>
        <dbReference type="EMBL" id="CAE8605703.1"/>
    </source>
</evidence>
<dbReference type="EMBL" id="CAJNNV010018198">
    <property type="protein sequence ID" value="CAE8605703.1"/>
    <property type="molecule type" value="Genomic_DNA"/>
</dbReference>
<dbReference type="Proteomes" id="UP000654075">
    <property type="component" value="Unassembled WGS sequence"/>
</dbReference>
<sequence length="227" mass="24782">RASSRWDWALVLLQRLQQGGAAGESPPDAISFNSAMAACERAAEWGAALQLLAETPWPDLVAHNISISACEKGSQWRLSLQLLSSLRGRLLAPDLVSYNATISGCERARRWERAAVLLQEMQQRKVAPSVVTLNSAISSCADGEEASIGSWLPSMLALFWLAGMFAQFNRTQPPATQRFWLCRPGGSGLASLSYCLRCRLGAWHLIPSASLLPYARVSRRLAACRLA</sequence>
<evidence type="ECO:0008006" key="6">
    <source>
        <dbReference type="Google" id="ProtNLM"/>
    </source>
</evidence>
<evidence type="ECO:0000256" key="3">
    <source>
        <dbReference type="SAM" id="SignalP"/>
    </source>
</evidence>
<dbReference type="PANTHER" id="PTHR47447:SF17">
    <property type="entry name" value="OS12G0638900 PROTEIN"/>
    <property type="match status" value="1"/>
</dbReference>
<accession>A0A813EUS2</accession>
<evidence type="ECO:0000313" key="5">
    <source>
        <dbReference type="Proteomes" id="UP000654075"/>
    </source>
</evidence>
<dbReference type="Gene3D" id="1.25.40.10">
    <property type="entry name" value="Tetratricopeptide repeat domain"/>
    <property type="match status" value="1"/>
</dbReference>
<evidence type="ECO:0000256" key="1">
    <source>
        <dbReference type="ARBA" id="ARBA00022737"/>
    </source>
</evidence>
<keyword evidence="1" id="KW-0677">Repeat</keyword>
<gene>
    <name evidence="4" type="ORF">PGLA1383_LOCUS23808</name>
</gene>
<dbReference type="PROSITE" id="PS51375">
    <property type="entry name" value="PPR"/>
    <property type="match status" value="1"/>
</dbReference>
<dbReference type="NCBIfam" id="TIGR00756">
    <property type="entry name" value="PPR"/>
    <property type="match status" value="1"/>
</dbReference>
<comment type="caution">
    <text evidence="4">The sequence shown here is derived from an EMBL/GenBank/DDBJ whole genome shotgun (WGS) entry which is preliminary data.</text>
</comment>
<dbReference type="OrthoDB" id="185373at2759"/>
<feature type="signal peptide" evidence="3">
    <location>
        <begin position="1"/>
        <end position="21"/>
    </location>
</feature>
<feature type="chain" id="PRO_5032280458" description="Pentatricopeptide repeat-containing protein, chloroplastic" evidence="3">
    <location>
        <begin position="22"/>
        <end position="227"/>
    </location>
</feature>